<feature type="transmembrane region" description="Helical" evidence="1">
    <location>
        <begin position="113"/>
        <end position="133"/>
    </location>
</feature>
<protein>
    <submittedName>
        <fullName evidence="2">Putative iGluR-like protein</fullName>
    </submittedName>
</protein>
<keyword evidence="1" id="KW-1133">Transmembrane helix</keyword>
<evidence type="ECO:0000313" key="2">
    <source>
        <dbReference type="EMBL" id="KAG7175097.1"/>
    </source>
</evidence>
<name>A0A8J5TM24_HOMAM</name>
<feature type="non-terminal residue" evidence="2">
    <location>
        <position position="1"/>
    </location>
</feature>
<evidence type="ECO:0000313" key="3">
    <source>
        <dbReference type="Proteomes" id="UP000747542"/>
    </source>
</evidence>
<dbReference type="AlphaFoldDB" id="A0A8J5TM24"/>
<organism evidence="2 3">
    <name type="scientific">Homarus americanus</name>
    <name type="common">American lobster</name>
    <dbReference type="NCBI Taxonomy" id="6706"/>
    <lineage>
        <taxon>Eukaryota</taxon>
        <taxon>Metazoa</taxon>
        <taxon>Ecdysozoa</taxon>
        <taxon>Arthropoda</taxon>
        <taxon>Crustacea</taxon>
        <taxon>Multicrustacea</taxon>
        <taxon>Malacostraca</taxon>
        <taxon>Eumalacostraca</taxon>
        <taxon>Eucarida</taxon>
        <taxon>Decapoda</taxon>
        <taxon>Pleocyemata</taxon>
        <taxon>Astacidea</taxon>
        <taxon>Nephropoidea</taxon>
        <taxon>Nephropidae</taxon>
        <taxon>Homarus</taxon>
    </lineage>
</organism>
<proteinExistence type="predicted"/>
<dbReference type="EMBL" id="JAHLQT010006330">
    <property type="protein sequence ID" value="KAG7175097.1"/>
    <property type="molecule type" value="Genomic_DNA"/>
</dbReference>
<reference evidence="2" key="1">
    <citation type="journal article" date="2021" name="Sci. Adv.">
        <title>The American lobster genome reveals insights on longevity, neural, and immune adaptations.</title>
        <authorList>
            <person name="Polinski J.M."/>
            <person name="Zimin A.V."/>
            <person name="Clark K.F."/>
            <person name="Kohn A.B."/>
            <person name="Sadowski N."/>
            <person name="Timp W."/>
            <person name="Ptitsyn A."/>
            <person name="Khanna P."/>
            <person name="Romanova D.Y."/>
            <person name="Williams P."/>
            <person name="Greenwood S.J."/>
            <person name="Moroz L.L."/>
            <person name="Walt D.R."/>
            <person name="Bodnar A.G."/>
        </authorList>
    </citation>
    <scope>NUCLEOTIDE SEQUENCE</scope>
    <source>
        <strain evidence="2">GMGI-L3</strain>
    </source>
</reference>
<gene>
    <name evidence="2" type="ORF">Hamer_G026988</name>
</gene>
<evidence type="ECO:0000256" key="1">
    <source>
        <dbReference type="SAM" id="Phobius"/>
    </source>
</evidence>
<keyword evidence="1" id="KW-0472">Membrane</keyword>
<comment type="caution">
    <text evidence="2">The sequence shown here is derived from an EMBL/GenBank/DDBJ whole genome shotgun (WGS) entry which is preliminary data.</text>
</comment>
<accession>A0A8J5TM24</accession>
<keyword evidence="3" id="KW-1185">Reference proteome</keyword>
<dbReference type="Proteomes" id="UP000747542">
    <property type="component" value="Unassembled WGS sequence"/>
</dbReference>
<keyword evidence="1" id="KW-0812">Transmembrane</keyword>
<sequence>VTDQWRLEIIRGEYRLRSSSFVWRSMILRKYLTLLHFALIPRSQIETPVAEPLQTFHQRCGCKSSCYYTCNCGLSHDYSSRRVREVRGRLGPGTVLQEVIVTLAESDSFQKQFQPFVVVAAWLMFAFVISSAYRKILTASLTLPNIPSRPESVQELVPLIDR</sequence>